<gene>
    <name evidence="2" type="ORF">Tci_508450</name>
</gene>
<comment type="caution">
    <text evidence="2">The sequence shown here is derived from an EMBL/GenBank/DDBJ whole genome shotgun (WGS) entry which is preliminary data.</text>
</comment>
<feature type="compositionally biased region" description="Basic residues" evidence="1">
    <location>
        <begin position="450"/>
        <end position="459"/>
    </location>
</feature>
<dbReference type="Pfam" id="PF14223">
    <property type="entry name" value="Retrotran_gag_2"/>
    <property type="match status" value="1"/>
</dbReference>
<proteinExistence type="predicted"/>
<evidence type="ECO:0000256" key="1">
    <source>
        <dbReference type="SAM" id="MobiDB-lite"/>
    </source>
</evidence>
<evidence type="ECO:0000313" key="2">
    <source>
        <dbReference type="EMBL" id="GEZ36477.1"/>
    </source>
</evidence>
<feature type="region of interest" description="Disordered" evidence="1">
    <location>
        <begin position="430"/>
        <end position="472"/>
    </location>
</feature>
<dbReference type="AlphaFoldDB" id="A0A699IBM9"/>
<feature type="non-terminal residue" evidence="2">
    <location>
        <position position="1"/>
    </location>
</feature>
<organism evidence="2">
    <name type="scientific">Tanacetum cinerariifolium</name>
    <name type="common">Dalmatian daisy</name>
    <name type="synonym">Chrysanthemum cinerariifolium</name>
    <dbReference type="NCBI Taxonomy" id="118510"/>
    <lineage>
        <taxon>Eukaryota</taxon>
        <taxon>Viridiplantae</taxon>
        <taxon>Streptophyta</taxon>
        <taxon>Embryophyta</taxon>
        <taxon>Tracheophyta</taxon>
        <taxon>Spermatophyta</taxon>
        <taxon>Magnoliopsida</taxon>
        <taxon>eudicotyledons</taxon>
        <taxon>Gunneridae</taxon>
        <taxon>Pentapetalae</taxon>
        <taxon>asterids</taxon>
        <taxon>campanulids</taxon>
        <taxon>Asterales</taxon>
        <taxon>Asteraceae</taxon>
        <taxon>Asteroideae</taxon>
        <taxon>Anthemideae</taxon>
        <taxon>Anthemidinae</taxon>
        <taxon>Tanacetum</taxon>
    </lineage>
</organism>
<dbReference type="EMBL" id="BKCJ010270153">
    <property type="protein sequence ID" value="GEZ36477.1"/>
    <property type="molecule type" value="Genomic_DNA"/>
</dbReference>
<name>A0A699IBM9_TANCI</name>
<accession>A0A699IBM9</accession>
<sequence>TKTIDGKETVIPPTSIEEKAQRGAELKARSTLLMSLPDEHQLKFNSYKDAKTLMQAIESSFGGNIARKKTQKNLLKQQYENFTASSREMIEQTYERLQKLISQLEMHGEVIPQKEINQKFLRSLSQEWTMHTIVWINKPEIETLSLDDLFNNLKAYESKVMRKSSSTTNSQNSGQVEEGPTNFALMAYSSTSLSSLTNSEIMDKCKTGLGYNAVPPPYTEKFLPPKPNLVYPSLDDFVDVNESANKSVVEKPTVESNEPKIVRKENGAPFIEDWVSKSEEEDEPKGRLIVLICNGLYTNDDWNKVKKLLRMELRLTLESISEASIRRDLRFRDEGGIDCLPNETIFEQLTLMGMVKHLDNRNKFLMYPKFVQVFLDKQVDEISKHNEIYVTPTHTKKVFSNMRRVGKDIFRRDTPLFPTMLVQAQADIGEGSTMPSAPQHTPPIIQLSKPQKKQKPRKPWRQDPRETQPSGLTTNVADEALNEENVPTQSNDPPLSRVNILKSGKDRLKLNELMEICTKLQQRVIDLENTKLFKLKKFQVGLYAGVESSAEEQSLEDQKRYNDQKMFDTGVLDDEEVIVKKVVAVKEVDAAQDQVSAATTTVAKGLTVDDITLAKALEALKTLKPKIRGTVAKIEADFELAQRLQAQEQEQLTDDEKAKLFMEFLEKRRKFFAAKRAEEKRNRPPTKA</sequence>
<reference evidence="2" key="1">
    <citation type="journal article" date="2019" name="Sci. Rep.">
        <title>Draft genome of Tanacetum cinerariifolium, the natural source of mosquito coil.</title>
        <authorList>
            <person name="Yamashiro T."/>
            <person name="Shiraishi A."/>
            <person name="Satake H."/>
            <person name="Nakayama K."/>
        </authorList>
    </citation>
    <scope>NUCLEOTIDE SEQUENCE</scope>
</reference>
<protein>
    <submittedName>
        <fullName evidence="2">Uncharacterized protein</fullName>
    </submittedName>
</protein>